<reference evidence="1" key="1">
    <citation type="submission" date="2014-11" db="EMBL/GenBank/DDBJ databases">
        <authorList>
            <person name="Amaro Gonzalez C."/>
        </authorList>
    </citation>
    <scope>NUCLEOTIDE SEQUENCE</scope>
</reference>
<reference evidence="1" key="2">
    <citation type="journal article" date="2015" name="Fish Shellfish Immunol.">
        <title>Early steps in the European eel (Anguilla anguilla)-Vibrio vulnificus interaction in the gills: Role of the RtxA13 toxin.</title>
        <authorList>
            <person name="Callol A."/>
            <person name="Pajuelo D."/>
            <person name="Ebbesson L."/>
            <person name="Teles M."/>
            <person name="MacKenzie S."/>
            <person name="Amaro C."/>
        </authorList>
    </citation>
    <scope>NUCLEOTIDE SEQUENCE</scope>
</reference>
<protein>
    <submittedName>
        <fullName evidence="1">Uncharacterized protein</fullName>
    </submittedName>
</protein>
<name>A0A0E9WF60_ANGAN</name>
<evidence type="ECO:0000313" key="1">
    <source>
        <dbReference type="EMBL" id="JAH89024.1"/>
    </source>
</evidence>
<dbReference type="EMBL" id="GBXM01019553">
    <property type="protein sequence ID" value="JAH89024.1"/>
    <property type="molecule type" value="Transcribed_RNA"/>
</dbReference>
<sequence>MVISYFAVKAFSTSFGSSPIKKDIYVKMNVNIWGTSRPYVSHITNHDQLMPFSPM</sequence>
<organism evidence="1">
    <name type="scientific">Anguilla anguilla</name>
    <name type="common">European freshwater eel</name>
    <name type="synonym">Muraena anguilla</name>
    <dbReference type="NCBI Taxonomy" id="7936"/>
    <lineage>
        <taxon>Eukaryota</taxon>
        <taxon>Metazoa</taxon>
        <taxon>Chordata</taxon>
        <taxon>Craniata</taxon>
        <taxon>Vertebrata</taxon>
        <taxon>Euteleostomi</taxon>
        <taxon>Actinopterygii</taxon>
        <taxon>Neopterygii</taxon>
        <taxon>Teleostei</taxon>
        <taxon>Anguilliformes</taxon>
        <taxon>Anguillidae</taxon>
        <taxon>Anguilla</taxon>
    </lineage>
</organism>
<proteinExistence type="predicted"/>
<accession>A0A0E9WF60</accession>
<dbReference type="AlphaFoldDB" id="A0A0E9WF60"/>